<proteinExistence type="predicted"/>
<gene>
    <name evidence="1" type="ORF">TSUD_291810</name>
</gene>
<evidence type="ECO:0000313" key="1">
    <source>
        <dbReference type="EMBL" id="GAU48495.1"/>
    </source>
</evidence>
<sequence>MNDLRAPSFIARSEMSMFPPEPTYVSIKAFFIFAYDAMPAVTSLDLNQPVRSPAASAASLTCASYAFARGSVNCSWFWQAL</sequence>
<organism evidence="1 2">
    <name type="scientific">Trifolium subterraneum</name>
    <name type="common">Subterranean clover</name>
    <dbReference type="NCBI Taxonomy" id="3900"/>
    <lineage>
        <taxon>Eukaryota</taxon>
        <taxon>Viridiplantae</taxon>
        <taxon>Streptophyta</taxon>
        <taxon>Embryophyta</taxon>
        <taxon>Tracheophyta</taxon>
        <taxon>Spermatophyta</taxon>
        <taxon>Magnoliopsida</taxon>
        <taxon>eudicotyledons</taxon>
        <taxon>Gunneridae</taxon>
        <taxon>Pentapetalae</taxon>
        <taxon>rosids</taxon>
        <taxon>fabids</taxon>
        <taxon>Fabales</taxon>
        <taxon>Fabaceae</taxon>
        <taxon>Papilionoideae</taxon>
        <taxon>50 kb inversion clade</taxon>
        <taxon>NPAAA clade</taxon>
        <taxon>Hologalegina</taxon>
        <taxon>IRL clade</taxon>
        <taxon>Trifolieae</taxon>
        <taxon>Trifolium</taxon>
    </lineage>
</organism>
<accession>A0A2Z6PFK5</accession>
<dbReference type="AlphaFoldDB" id="A0A2Z6PFK5"/>
<dbReference type="OrthoDB" id="10543386at2759"/>
<evidence type="ECO:0000313" key="2">
    <source>
        <dbReference type="Proteomes" id="UP000242715"/>
    </source>
</evidence>
<keyword evidence="2" id="KW-1185">Reference proteome</keyword>
<dbReference type="EMBL" id="DF974429">
    <property type="protein sequence ID" value="GAU48495.1"/>
    <property type="molecule type" value="Genomic_DNA"/>
</dbReference>
<name>A0A2Z6PFK5_TRISU</name>
<dbReference type="Proteomes" id="UP000242715">
    <property type="component" value="Unassembled WGS sequence"/>
</dbReference>
<protein>
    <submittedName>
        <fullName evidence="1">Uncharacterized protein</fullName>
    </submittedName>
</protein>
<reference evidence="2" key="1">
    <citation type="journal article" date="2017" name="Front. Plant Sci.">
        <title>Climate Clever Clovers: New Paradigm to Reduce the Environmental Footprint of Ruminants by Breeding Low Methanogenic Forages Utilizing Haplotype Variation.</title>
        <authorList>
            <person name="Kaur P."/>
            <person name="Appels R."/>
            <person name="Bayer P.E."/>
            <person name="Keeble-Gagnere G."/>
            <person name="Wang J."/>
            <person name="Hirakawa H."/>
            <person name="Shirasawa K."/>
            <person name="Vercoe P."/>
            <person name="Stefanova K."/>
            <person name="Durmic Z."/>
            <person name="Nichols P."/>
            <person name="Revell C."/>
            <person name="Isobe S.N."/>
            <person name="Edwards D."/>
            <person name="Erskine W."/>
        </authorList>
    </citation>
    <scope>NUCLEOTIDE SEQUENCE [LARGE SCALE GENOMIC DNA]</scope>
    <source>
        <strain evidence="2">cv. Daliak</strain>
    </source>
</reference>